<reference evidence="11 12" key="1">
    <citation type="journal article" date="2017" name="Genome Biol.">
        <title>New reference genome sequences of hot pepper reveal the massive evolution of plant disease-resistance genes by retroduplication.</title>
        <authorList>
            <person name="Kim S."/>
            <person name="Park J."/>
            <person name="Yeom S.I."/>
            <person name="Kim Y.M."/>
            <person name="Seo E."/>
            <person name="Kim K.T."/>
            <person name="Kim M.S."/>
            <person name="Lee J.M."/>
            <person name="Cheong K."/>
            <person name="Shin H.S."/>
            <person name="Kim S.B."/>
            <person name="Han K."/>
            <person name="Lee J."/>
            <person name="Park M."/>
            <person name="Lee H.A."/>
            <person name="Lee H.Y."/>
            <person name="Lee Y."/>
            <person name="Oh S."/>
            <person name="Lee J.H."/>
            <person name="Choi E."/>
            <person name="Choi E."/>
            <person name="Lee S.E."/>
            <person name="Jeon J."/>
            <person name="Kim H."/>
            <person name="Choi G."/>
            <person name="Song H."/>
            <person name="Lee J."/>
            <person name="Lee S.C."/>
            <person name="Kwon J.K."/>
            <person name="Lee H.Y."/>
            <person name="Koo N."/>
            <person name="Hong Y."/>
            <person name="Kim R.W."/>
            <person name="Kang W.H."/>
            <person name="Huh J.H."/>
            <person name="Kang B.C."/>
            <person name="Yang T.J."/>
            <person name="Lee Y.H."/>
            <person name="Bennetzen J.L."/>
            <person name="Choi D."/>
        </authorList>
    </citation>
    <scope>NUCLEOTIDE SEQUENCE [LARGE SCALE GENOMIC DNA]</scope>
    <source>
        <strain evidence="12">cv. PBC81</strain>
    </source>
</reference>
<keyword evidence="8" id="KW-0206">Cytoskeleton</keyword>
<dbReference type="GO" id="GO:0051321">
    <property type="term" value="P:meiotic cell cycle"/>
    <property type="evidence" value="ECO:0007669"/>
    <property type="project" value="TreeGrafter"/>
</dbReference>
<dbReference type="InterPro" id="IPR042241">
    <property type="entry name" value="GCP_C_sf"/>
</dbReference>
<dbReference type="GO" id="GO:0005874">
    <property type="term" value="C:microtubule"/>
    <property type="evidence" value="ECO:0007669"/>
    <property type="project" value="UniProtKB-KW"/>
</dbReference>
<dbReference type="Gene3D" id="3.40.395.10">
    <property type="entry name" value="Adenoviral Proteinase, Chain A"/>
    <property type="match status" value="1"/>
</dbReference>
<dbReference type="SUPFAM" id="SSF54001">
    <property type="entry name" value="Cysteine proteinases"/>
    <property type="match status" value="1"/>
</dbReference>
<evidence type="ECO:0000313" key="11">
    <source>
        <dbReference type="EMBL" id="PHT34894.1"/>
    </source>
</evidence>
<keyword evidence="4" id="KW-0963">Cytoplasm</keyword>
<dbReference type="EMBL" id="MLFT02000011">
    <property type="protein sequence ID" value="PHT34894.1"/>
    <property type="molecule type" value="Genomic_DNA"/>
</dbReference>
<organism evidence="11 12">
    <name type="scientific">Capsicum baccatum</name>
    <name type="common">Peruvian pepper</name>
    <dbReference type="NCBI Taxonomy" id="33114"/>
    <lineage>
        <taxon>Eukaryota</taxon>
        <taxon>Viridiplantae</taxon>
        <taxon>Streptophyta</taxon>
        <taxon>Embryophyta</taxon>
        <taxon>Tracheophyta</taxon>
        <taxon>Spermatophyta</taxon>
        <taxon>Magnoliopsida</taxon>
        <taxon>eudicotyledons</taxon>
        <taxon>Gunneridae</taxon>
        <taxon>Pentapetalae</taxon>
        <taxon>asterids</taxon>
        <taxon>lamiids</taxon>
        <taxon>Solanales</taxon>
        <taxon>Solanaceae</taxon>
        <taxon>Solanoideae</taxon>
        <taxon>Capsiceae</taxon>
        <taxon>Capsicum</taxon>
    </lineage>
</organism>
<dbReference type="InterPro" id="IPR038765">
    <property type="entry name" value="Papain-like_cys_pep_sf"/>
</dbReference>
<evidence type="ECO:0000256" key="9">
    <source>
        <dbReference type="SAM" id="MobiDB-lite"/>
    </source>
</evidence>
<evidence type="ECO:0000256" key="4">
    <source>
        <dbReference type="ARBA" id="ARBA00022490"/>
    </source>
</evidence>
<dbReference type="GO" id="GO:0006508">
    <property type="term" value="P:proteolysis"/>
    <property type="evidence" value="ECO:0007669"/>
    <property type="project" value="UniProtKB-KW"/>
</dbReference>
<evidence type="ECO:0000259" key="10">
    <source>
        <dbReference type="PROSITE" id="PS50600"/>
    </source>
</evidence>
<dbReference type="GO" id="GO:0007020">
    <property type="term" value="P:microtubule nucleation"/>
    <property type="evidence" value="ECO:0007669"/>
    <property type="project" value="InterPro"/>
</dbReference>
<dbReference type="InterPro" id="IPR040457">
    <property type="entry name" value="GCP_C"/>
</dbReference>
<comment type="similarity">
    <text evidence="3">Belongs to the TUBGCP family.</text>
</comment>
<accession>A0A2G2VPI7</accession>
<name>A0A2G2VPI7_CAPBA</name>
<feature type="region of interest" description="Disordered" evidence="9">
    <location>
        <begin position="1385"/>
        <end position="1423"/>
    </location>
</feature>
<dbReference type="Pfam" id="PF04130">
    <property type="entry name" value="GCP_C_terminal"/>
    <property type="match status" value="1"/>
</dbReference>
<comment type="similarity">
    <text evidence="2">Belongs to the peptidase C48 family.</text>
</comment>
<reference evidence="12" key="2">
    <citation type="journal article" date="2017" name="J. Anim. Genet.">
        <title>Multiple reference genome sequences of hot pepper reveal the massive evolution of plant disease resistance genes by retroduplication.</title>
        <authorList>
            <person name="Kim S."/>
            <person name="Park J."/>
            <person name="Yeom S.-I."/>
            <person name="Kim Y.-M."/>
            <person name="Seo E."/>
            <person name="Kim K.-T."/>
            <person name="Kim M.-S."/>
            <person name="Lee J.M."/>
            <person name="Cheong K."/>
            <person name="Shin H.-S."/>
            <person name="Kim S.-B."/>
            <person name="Han K."/>
            <person name="Lee J."/>
            <person name="Park M."/>
            <person name="Lee H.-A."/>
            <person name="Lee H.-Y."/>
            <person name="Lee Y."/>
            <person name="Oh S."/>
            <person name="Lee J.H."/>
            <person name="Choi E."/>
            <person name="Choi E."/>
            <person name="Lee S.E."/>
            <person name="Jeon J."/>
            <person name="Kim H."/>
            <person name="Choi G."/>
            <person name="Song H."/>
            <person name="Lee J."/>
            <person name="Lee S.-C."/>
            <person name="Kwon J.-K."/>
            <person name="Lee H.-Y."/>
            <person name="Koo N."/>
            <person name="Hong Y."/>
            <person name="Kim R.W."/>
            <person name="Kang W.-H."/>
            <person name="Huh J.H."/>
            <person name="Kang B.-C."/>
            <person name="Yang T.-J."/>
            <person name="Lee Y.-H."/>
            <person name="Bennetzen J.L."/>
            <person name="Choi D."/>
        </authorList>
    </citation>
    <scope>NUCLEOTIDE SEQUENCE [LARGE SCALE GENOMIC DNA]</scope>
    <source>
        <strain evidence="12">cv. PBC81</strain>
    </source>
</reference>
<keyword evidence="6" id="KW-0493">Microtubule</keyword>
<dbReference type="InterPro" id="IPR003653">
    <property type="entry name" value="Peptidase_C48_C"/>
</dbReference>
<sequence length="1731" mass="196910">MAVDTNLGSLFEKLKLEDPYLAPTIWESIPSESGGISSSYTNPSSSSSHVQYSASAVSESSLVRLALGALQGVESALISIQKLSALFCFDSADRSFHHIPNLWTRSSSIVALGNLLKSIGHFGCIIFLLHKFVHHFTCLSLDGSEDEVQKCDAGDGLGYQMSNHTLVNQAFAVSVAKVLDGYTSSLNTLYASVNLRRRVKTKGGGCFTSVGHGEITLLEAYLHSAGLRTQMDVLGNICNMSDLALRYSEISLQEISAKAFLEFNNFHRSGALLAFLYTQLKVANPAHCSLLKFLFLRSWEPYCGFIRSWIFEGSITDPFNEFIVETVKEQSDHERGNTGISNDFPLASVRVREGVLPSFLEECLLPLFRAGQQLQIIMKLLEFCNAFGPFNGIHEEFLPGIRGFSNEFPSFKSSLLFEKGAIETMVVSRNSFYQKMLEKIDNVFTKSEFRFREISLQGMQHRYANHARNLNSPVVFSTSDSLETCSIDTGDQTLPHNTVEAEVSTDNDFSCTEDLLESSECSWEDNSEEQSDFDLSINAAGNDLELEPDYLSALSFTADELLLKQKFPQDETSRSAEYVSYETCKRTEISCFSAVVSNSERAACDSSLPYRSEEKSISQTIDNQIANSCQNTSWLPDCFPGNLLNNHGRSSKTTWLHAVEIELEISSCRFGVQLHDNVDSGGSVLPRNPSLPEAYEKDQHPNRARTFSSSTSLPSWQLKHHSDFFSMNPILTRNSLNPKRESEQLCSRDSREPYPFFDFTSVKDPCEGYMEKSDASSRDQLGAGNSVLTSTAATSSIRTSRPNNLKDCFNRNLENKAEPSHTCSPVNSKVHYERVSSLENAVGGSGWERLLANSSNISSTTVRHQKTSLVTVLEMPLDHIIKKCLLEEIVLQYKYLSKLTIKLLEEGFSLQNHLLALRRYHFMELADWAHLFVTSLQHHKWYTIEAEKRISEIQGILELSVQRSSCEGDPYKDRLYVYVKENNMTNISVSARGTFHGIYSFDFLGLGYRLDWPLNIILSPGALRIYSDIWSFLMQVKLAVFSLSDVWRVLKDLSQLNKKNQRSVFDNAEPKQLSILTETRHQLNHFVSTLQQYVQSQLSLVSWCRFMHSLKDKVKDMMDLHSAHMAYLNDSLHICFLSEETQHIASIIRSNLQSAVDFRSCLKGDISQIVEASVLSSSRCATLIYVAWTLQNADGCMLDLIYLDDLTQRLLVNRWDIRSFLSEATRHGGYCKQKEITRDGFGFDEDVPNKFIDQYFDGFRFIQKKELFAAVTDKIWGNENDEDAIKFANLYFIHEFFLSSVDTIIITRLLFDLVKSDRYRDYPWELVANEELAKSLNKKLKSQGSFTCFMACHLPSRFGCTSIVLLSLVVFMNIEPTRKEISTFQIPKKGDSSNSPAKKKLKNQSKGVDQHTPKRSPPSRAVKMSSVKTPIFKAIQSKETVPSTRKDILVESLDMSFFNREDEDDVLSKKVFEKFRDEVRKEFNDIRNRCDQIMNSINEMKVKDYEFVKLQLDEADKDTSPHESTPMLHHDFDKSPEGTLIIEDKNWFYVMGTSGQSWSDEKIDVCLYYLRKKFKYEPNISYMYSIVDCNFMNIVRVVLAVYSIDDPTLNAGGKEYHLNEYISGFRIHATVPWHTVDHIFIPINIKSKHHWVLAVLSFNSRCIYLYDSLSYAGHDFAVLAEVEKLAEVIPYCLLACKFYEKKDIDIDNHPNYKLNDKHDLFDVYIMEDLPQ</sequence>
<dbReference type="Gene3D" id="1.20.120.1900">
    <property type="entry name" value="Gamma-tubulin complex, C-terminal domain"/>
    <property type="match status" value="1"/>
</dbReference>
<keyword evidence="5" id="KW-0645">Protease</keyword>
<comment type="subcellular location">
    <subcellularLocation>
        <location evidence="1">Cytoplasm</location>
        <location evidence="1">Cytoskeleton</location>
    </subcellularLocation>
</comment>
<dbReference type="PROSITE" id="PS50600">
    <property type="entry name" value="ULP_PROTEASE"/>
    <property type="match status" value="1"/>
</dbReference>
<evidence type="ECO:0000256" key="1">
    <source>
        <dbReference type="ARBA" id="ARBA00004245"/>
    </source>
</evidence>
<dbReference type="GO" id="GO:0008234">
    <property type="term" value="F:cysteine-type peptidase activity"/>
    <property type="evidence" value="ECO:0007669"/>
    <property type="project" value="InterPro"/>
</dbReference>
<dbReference type="PANTHER" id="PTHR19302:SF70">
    <property type="entry name" value="GAMMA-TUBULIN COMPLEX COMPONENT 6"/>
    <property type="match status" value="1"/>
</dbReference>
<comment type="caution">
    <text evidence="11">The sequence shown here is derived from an EMBL/GenBank/DDBJ whole genome shotgun (WGS) entry which is preliminary data.</text>
</comment>
<dbReference type="Pfam" id="PF02902">
    <property type="entry name" value="Peptidase_C48"/>
    <property type="match status" value="1"/>
</dbReference>
<dbReference type="GO" id="GO:0000278">
    <property type="term" value="P:mitotic cell cycle"/>
    <property type="evidence" value="ECO:0007669"/>
    <property type="project" value="TreeGrafter"/>
</dbReference>
<evidence type="ECO:0000256" key="5">
    <source>
        <dbReference type="ARBA" id="ARBA00022670"/>
    </source>
</evidence>
<protein>
    <recommendedName>
        <fullName evidence="10">Ubiquitin-like protease family profile domain-containing protein</fullName>
    </recommendedName>
</protein>
<keyword evidence="7" id="KW-0378">Hydrolase</keyword>
<evidence type="ECO:0000256" key="2">
    <source>
        <dbReference type="ARBA" id="ARBA00005234"/>
    </source>
</evidence>
<dbReference type="GO" id="GO:0051011">
    <property type="term" value="F:microtubule minus-end binding"/>
    <property type="evidence" value="ECO:0007669"/>
    <property type="project" value="TreeGrafter"/>
</dbReference>
<dbReference type="GO" id="GO:0000922">
    <property type="term" value="C:spindle pole"/>
    <property type="evidence" value="ECO:0007669"/>
    <property type="project" value="InterPro"/>
</dbReference>
<dbReference type="InterPro" id="IPR007259">
    <property type="entry name" value="GCP"/>
</dbReference>
<proteinExistence type="inferred from homology"/>
<dbReference type="Proteomes" id="UP000224567">
    <property type="component" value="Unassembled WGS sequence"/>
</dbReference>
<feature type="domain" description="Ubiquitin-like protease family profile" evidence="10">
    <location>
        <begin position="1540"/>
        <end position="1731"/>
    </location>
</feature>
<evidence type="ECO:0000256" key="7">
    <source>
        <dbReference type="ARBA" id="ARBA00022801"/>
    </source>
</evidence>
<evidence type="ECO:0000256" key="6">
    <source>
        <dbReference type="ARBA" id="ARBA00022701"/>
    </source>
</evidence>
<dbReference type="GO" id="GO:0000930">
    <property type="term" value="C:gamma-tubulin complex"/>
    <property type="evidence" value="ECO:0007669"/>
    <property type="project" value="TreeGrafter"/>
</dbReference>
<evidence type="ECO:0000256" key="8">
    <source>
        <dbReference type="ARBA" id="ARBA00023212"/>
    </source>
</evidence>
<dbReference type="Pfam" id="PF17681">
    <property type="entry name" value="GCP_N_terminal"/>
    <property type="match status" value="1"/>
</dbReference>
<dbReference type="OrthoDB" id="775571at2759"/>
<feature type="region of interest" description="Disordered" evidence="9">
    <location>
        <begin position="679"/>
        <end position="711"/>
    </location>
</feature>
<dbReference type="PANTHER" id="PTHR19302">
    <property type="entry name" value="GAMMA TUBULIN COMPLEX PROTEIN"/>
    <property type="match status" value="1"/>
</dbReference>
<dbReference type="InterPro" id="IPR041470">
    <property type="entry name" value="GCP_N"/>
</dbReference>
<dbReference type="GO" id="GO:0051225">
    <property type="term" value="P:spindle assembly"/>
    <property type="evidence" value="ECO:0007669"/>
    <property type="project" value="TreeGrafter"/>
</dbReference>
<dbReference type="GO" id="GO:0043015">
    <property type="term" value="F:gamma-tubulin binding"/>
    <property type="evidence" value="ECO:0007669"/>
    <property type="project" value="InterPro"/>
</dbReference>
<evidence type="ECO:0000313" key="12">
    <source>
        <dbReference type="Proteomes" id="UP000224567"/>
    </source>
</evidence>
<keyword evidence="12" id="KW-1185">Reference proteome</keyword>
<evidence type="ECO:0000256" key="3">
    <source>
        <dbReference type="ARBA" id="ARBA00010337"/>
    </source>
</evidence>
<dbReference type="STRING" id="33114.A0A2G2VPI7"/>
<dbReference type="GO" id="GO:0031122">
    <property type="term" value="P:cytoplasmic microtubule organization"/>
    <property type="evidence" value="ECO:0007669"/>
    <property type="project" value="TreeGrafter"/>
</dbReference>
<gene>
    <name evidence="11" type="ORF">CQW23_26694</name>
</gene>